<evidence type="ECO:0000313" key="2">
    <source>
        <dbReference type="EMBL" id="GAA0152427.1"/>
    </source>
</evidence>
<dbReference type="Proteomes" id="UP001454036">
    <property type="component" value="Unassembled WGS sequence"/>
</dbReference>
<organism evidence="2 3">
    <name type="scientific">Lithospermum erythrorhizon</name>
    <name type="common">Purple gromwell</name>
    <name type="synonym">Lithospermum officinale var. erythrorhizon</name>
    <dbReference type="NCBI Taxonomy" id="34254"/>
    <lineage>
        <taxon>Eukaryota</taxon>
        <taxon>Viridiplantae</taxon>
        <taxon>Streptophyta</taxon>
        <taxon>Embryophyta</taxon>
        <taxon>Tracheophyta</taxon>
        <taxon>Spermatophyta</taxon>
        <taxon>Magnoliopsida</taxon>
        <taxon>eudicotyledons</taxon>
        <taxon>Gunneridae</taxon>
        <taxon>Pentapetalae</taxon>
        <taxon>asterids</taxon>
        <taxon>lamiids</taxon>
        <taxon>Boraginales</taxon>
        <taxon>Boraginaceae</taxon>
        <taxon>Boraginoideae</taxon>
        <taxon>Lithospermeae</taxon>
        <taxon>Lithospermum</taxon>
    </lineage>
</organism>
<comment type="caution">
    <text evidence="2">The sequence shown here is derived from an EMBL/GenBank/DDBJ whole genome shotgun (WGS) entry which is preliminary data.</text>
</comment>
<name>A0AAV3PR80_LITER</name>
<dbReference type="EMBL" id="BAABME010001982">
    <property type="protein sequence ID" value="GAA0152427.1"/>
    <property type="molecule type" value="Genomic_DNA"/>
</dbReference>
<evidence type="ECO:0000313" key="3">
    <source>
        <dbReference type="Proteomes" id="UP001454036"/>
    </source>
</evidence>
<dbReference type="AlphaFoldDB" id="A0AAV3PR80"/>
<protein>
    <recommendedName>
        <fullName evidence="1">Retrotransposon gag domain-containing protein</fullName>
    </recommendedName>
</protein>
<sequence>MFPEYGDTRGHSFAPSIVQQIVPRVDSNVTMLQEILAAYKRDIAEAFIAKFSTSITNKEDERALIYLEQGPGESLRDFHEGYKAILNNIPSIDNKIAYMVFYRGLNYDKLKKALILDTPLTKGELTRVVNKYINLVHRRSHRVGTECVTGGKISKRSLIPLHVES</sequence>
<accession>A0AAV3PR80</accession>
<proteinExistence type="predicted"/>
<dbReference type="InterPro" id="IPR005162">
    <property type="entry name" value="Retrotrans_gag_dom"/>
</dbReference>
<feature type="domain" description="Retrotransposon gag" evidence="1">
    <location>
        <begin position="42"/>
        <end position="106"/>
    </location>
</feature>
<keyword evidence="3" id="KW-1185">Reference proteome</keyword>
<evidence type="ECO:0000259" key="1">
    <source>
        <dbReference type="Pfam" id="PF03732"/>
    </source>
</evidence>
<dbReference type="Pfam" id="PF03732">
    <property type="entry name" value="Retrotrans_gag"/>
    <property type="match status" value="1"/>
</dbReference>
<reference evidence="2 3" key="1">
    <citation type="submission" date="2024-01" db="EMBL/GenBank/DDBJ databases">
        <title>The complete chloroplast genome sequence of Lithospermum erythrorhizon: insights into the phylogenetic relationship among Boraginaceae species and the maternal lineages of purple gromwells.</title>
        <authorList>
            <person name="Okada T."/>
            <person name="Watanabe K."/>
        </authorList>
    </citation>
    <scope>NUCLEOTIDE SEQUENCE [LARGE SCALE GENOMIC DNA]</scope>
</reference>
<gene>
    <name evidence="2" type="ORF">LIER_10911</name>
</gene>